<dbReference type="GeneID" id="90589983"/>
<accession>A0ABY8CEC1</accession>
<name>A0ABY8CEC1_9ARCH</name>
<proteinExistence type="predicted"/>
<evidence type="ECO:0000313" key="2">
    <source>
        <dbReference type="Proteomes" id="UP001218034"/>
    </source>
</evidence>
<evidence type="ECO:0000313" key="1">
    <source>
        <dbReference type="EMBL" id="WEL19564.1"/>
    </source>
</evidence>
<keyword evidence="2" id="KW-1185">Reference proteome</keyword>
<dbReference type="EMBL" id="CP104395">
    <property type="protein sequence ID" value="WEL19564.1"/>
    <property type="molecule type" value="Genomic_DNA"/>
</dbReference>
<organism evidence="1 2">
    <name type="scientific">Candidatus Nanohalococcus occultus</name>
    <dbReference type="NCBI Taxonomy" id="2978047"/>
    <lineage>
        <taxon>Archaea</taxon>
        <taxon>Candidatus Nanohalarchaeota</taxon>
        <taxon>Candidatus Nanohalarchaeota incertae sedis</taxon>
        <taxon>Candidatus Nanohalococcus</taxon>
    </lineage>
</organism>
<dbReference type="RefSeq" id="WP_347721404.1">
    <property type="nucleotide sequence ID" value="NZ_CP104395.1"/>
</dbReference>
<protein>
    <submittedName>
        <fullName evidence="1">Uncharacterized protein</fullName>
    </submittedName>
</protein>
<dbReference type="Proteomes" id="UP001218034">
    <property type="component" value="Chromosome"/>
</dbReference>
<gene>
    <name evidence="1" type="ORF">SVXNc_0546</name>
</gene>
<sequence>MDELEPGENSGYEPVVESLESHWSQDNTPGERHLKSCITSISQYRDELYDAVEKLGNWSDEGEFMYGVSNTKAKRLVDKAGLRKEDTQNIGRAMKGLTILDGTGVCIYGDRDKNTGRNGTLYNIEDVNINSFEKVLSQIEEFCQDKK</sequence>
<reference evidence="1 2" key="1">
    <citation type="submission" date="2022-09" db="EMBL/GenBank/DDBJ databases">
        <title>Xylan utilization by haloarchaea-nanohaloarchaea associations.</title>
        <authorList>
            <person name="Yakimov M."/>
        </authorList>
    </citation>
    <scope>NUCLEOTIDE SEQUENCE [LARGE SCALE GENOMIC DNA]</scope>
    <source>
        <strain evidence="1 2">SVXNc</strain>
    </source>
</reference>